<dbReference type="Pfam" id="PF01135">
    <property type="entry name" value="PCMT"/>
    <property type="match status" value="1"/>
</dbReference>
<evidence type="ECO:0000256" key="4">
    <source>
        <dbReference type="ARBA" id="ARBA00013346"/>
    </source>
</evidence>
<dbReference type="GO" id="GO:0004719">
    <property type="term" value="F:protein-L-isoaspartate (D-aspartate) O-methyltransferase activity"/>
    <property type="evidence" value="ECO:0007669"/>
    <property type="project" value="UniProtKB-EC"/>
</dbReference>
<comment type="caution">
    <text evidence="12">The sequence shown here is derived from an EMBL/GenBank/DDBJ whole genome shotgun (WGS) entry which is preliminary data.</text>
</comment>
<reference evidence="12" key="1">
    <citation type="submission" date="2021-01" db="EMBL/GenBank/DDBJ databases">
        <title>Whole genome shotgun sequence of Actinoplanes nipponensis NBRC 14063.</title>
        <authorList>
            <person name="Komaki H."/>
            <person name="Tamura T."/>
        </authorList>
    </citation>
    <scope>NUCLEOTIDE SEQUENCE</scope>
    <source>
        <strain evidence="12">NBRC 14063</strain>
    </source>
</reference>
<dbReference type="EMBL" id="BOMQ01000060">
    <property type="protein sequence ID" value="GIE51523.1"/>
    <property type="molecule type" value="Genomic_DNA"/>
</dbReference>
<name>A0A919JIT5_9ACTN</name>
<evidence type="ECO:0000256" key="8">
    <source>
        <dbReference type="ARBA" id="ARBA00022691"/>
    </source>
</evidence>
<organism evidence="12 13">
    <name type="scientific">Actinoplanes nipponensis</name>
    <dbReference type="NCBI Taxonomy" id="135950"/>
    <lineage>
        <taxon>Bacteria</taxon>
        <taxon>Bacillati</taxon>
        <taxon>Actinomycetota</taxon>
        <taxon>Actinomycetes</taxon>
        <taxon>Micromonosporales</taxon>
        <taxon>Micromonosporaceae</taxon>
        <taxon>Actinoplanes</taxon>
    </lineage>
</organism>
<dbReference type="GO" id="GO:0032259">
    <property type="term" value="P:methylation"/>
    <property type="evidence" value="ECO:0007669"/>
    <property type="project" value="UniProtKB-KW"/>
</dbReference>
<evidence type="ECO:0000256" key="3">
    <source>
        <dbReference type="ARBA" id="ARBA00011890"/>
    </source>
</evidence>
<keyword evidence="7" id="KW-0808">Transferase</keyword>
<accession>A0A919JIT5</accession>
<proteinExistence type="inferred from homology"/>
<gene>
    <name evidence="12" type="ORF">Ani05nite_50570</name>
</gene>
<dbReference type="Gene3D" id="3.40.50.150">
    <property type="entry name" value="Vaccinia Virus protein VP39"/>
    <property type="match status" value="1"/>
</dbReference>
<evidence type="ECO:0000256" key="10">
    <source>
        <dbReference type="ARBA" id="ARBA00031323"/>
    </source>
</evidence>
<dbReference type="GO" id="GO:0005737">
    <property type="term" value="C:cytoplasm"/>
    <property type="evidence" value="ECO:0007669"/>
    <property type="project" value="UniProtKB-SubCell"/>
</dbReference>
<keyword evidence="8" id="KW-0949">S-adenosyl-L-methionine</keyword>
<dbReference type="InterPro" id="IPR000682">
    <property type="entry name" value="PCMT"/>
</dbReference>
<comment type="similarity">
    <text evidence="2">Belongs to the methyltransferase superfamily. L-isoaspartyl/D-aspartyl protein methyltransferase family.</text>
</comment>
<dbReference type="InterPro" id="IPR029063">
    <property type="entry name" value="SAM-dependent_MTases_sf"/>
</dbReference>
<protein>
    <recommendedName>
        <fullName evidence="4">Protein-L-isoaspartate O-methyltransferase</fullName>
        <ecNumber evidence="3">2.1.1.77</ecNumber>
    </recommendedName>
    <alternativeName>
        <fullName evidence="11">L-isoaspartyl protein carboxyl methyltransferase</fullName>
    </alternativeName>
    <alternativeName>
        <fullName evidence="9">Protein L-isoaspartyl methyltransferase</fullName>
    </alternativeName>
    <alternativeName>
        <fullName evidence="10">Protein-beta-aspartate methyltransferase</fullName>
    </alternativeName>
</protein>
<dbReference type="AlphaFoldDB" id="A0A919JIT5"/>
<evidence type="ECO:0000256" key="2">
    <source>
        <dbReference type="ARBA" id="ARBA00005369"/>
    </source>
</evidence>
<keyword evidence="5" id="KW-0963">Cytoplasm</keyword>
<dbReference type="PANTHER" id="PTHR11579">
    <property type="entry name" value="PROTEIN-L-ISOASPARTATE O-METHYLTRANSFERASE"/>
    <property type="match status" value="1"/>
</dbReference>
<evidence type="ECO:0000256" key="11">
    <source>
        <dbReference type="ARBA" id="ARBA00031350"/>
    </source>
</evidence>
<evidence type="ECO:0000256" key="1">
    <source>
        <dbReference type="ARBA" id="ARBA00004496"/>
    </source>
</evidence>
<evidence type="ECO:0000313" key="12">
    <source>
        <dbReference type="EMBL" id="GIE51523.1"/>
    </source>
</evidence>
<evidence type="ECO:0000256" key="5">
    <source>
        <dbReference type="ARBA" id="ARBA00022490"/>
    </source>
</evidence>
<dbReference type="EC" id="2.1.1.77" evidence="3"/>
<evidence type="ECO:0000256" key="7">
    <source>
        <dbReference type="ARBA" id="ARBA00022679"/>
    </source>
</evidence>
<keyword evidence="6" id="KW-0489">Methyltransferase</keyword>
<dbReference type="PANTHER" id="PTHR11579:SF0">
    <property type="entry name" value="PROTEIN-L-ISOASPARTATE(D-ASPARTATE) O-METHYLTRANSFERASE"/>
    <property type="match status" value="1"/>
</dbReference>
<dbReference type="Proteomes" id="UP000647172">
    <property type="component" value="Unassembled WGS sequence"/>
</dbReference>
<dbReference type="CDD" id="cd02440">
    <property type="entry name" value="AdoMet_MTases"/>
    <property type="match status" value="1"/>
</dbReference>
<keyword evidence="13" id="KW-1185">Reference proteome</keyword>
<comment type="subcellular location">
    <subcellularLocation>
        <location evidence="1">Cytoplasm</location>
    </subcellularLocation>
</comment>
<evidence type="ECO:0000313" key="13">
    <source>
        <dbReference type="Proteomes" id="UP000647172"/>
    </source>
</evidence>
<dbReference type="PROSITE" id="PS01279">
    <property type="entry name" value="PCMT"/>
    <property type="match status" value="1"/>
</dbReference>
<evidence type="ECO:0000256" key="9">
    <source>
        <dbReference type="ARBA" id="ARBA00030757"/>
    </source>
</evidence>
<dbReference type="SUPFAM" id="SSF53335">
    <property type="entry name" value="S-adenosyl-L-methionine-dependent methyltransferases"/>
    <property type="match status" value="1"/>
</dbReference>
<sequence length="356" mass="38559">MTSSSDPFNSVPALFYTHNEQRGETLHRSEPASIHRDLRALGVEVGARILEIGTGSGYSGALLAELVGPQGQVVSVDVDEHLVGWANRLHPQRGLTNIRCHRADGMAGYPAEAPYDRIVAWCAPPRLPQAWVDQVIDGGRIVACLPIAPLPSTTLVATVTVEAGRPRVEAVTGGGYAQSTPTAVDDALTVPGRWVDWCDQQPEPSWIAIGWRADDDGQHTGARSALHHLLNPRHTEPYDRQPLDWRSWHTYAATLADPHVSLVALRNQIRGLGHTTATSAAVILTDATVIADSPHSPSLHILRDWLARWEQAARPAADVFTTALLPHYGSDLPGWGLKASYQPREQTQPAGAAPSR</sequence>
<dbReference type="RefSeq" id="WP_203772147.1">
    <property type="nucleotide sequence ID" value="NZ_BAAAYJ010000099.1"/>
</dbReference>
<evidence type="ECO:0000256" key="6">
    <source>
        <dbReference type="ARBA" id="ARBA00022603"/>
    </source>
</evidence>